<keyword evidence="7" id="KW-0931">ER-Golgi transport</keyword>
<accession>A0A835JN76</accession>
<comment type="subcellular location">
    <subcellularLocation>
        <location evidence="1">Endoplasmic reticulum</location>
    </subcellularLocation>
    <subcellularLocation>
        <location evidence="2">Golgi apparatus</location>
    </subcellularLocation>
</comment>
<dbReference type="AlphaFoldDB" id="A0A835JN76"/>
<dbReference type="GO" id="GO:0005794">
    <property type="term" value="C:Golgi apparatus"/>
    <property type="evidence" value="ECO:0007669"/>
    <property type="project" value="UniProtKB-SubCell"/>
</dbReference>
<dbReference type="GO" id="GO:0003924">
    <property type="term" value="F:GTPase activity"/>
    <property type="evidence" value="ECO:0007669"/>
    <property type="project" value="InterPro"/>
</dbReference>
<evidence type="ECO:0000256" key="7">
    <source>
        <dbReference type="ARBA" id="ARBA00022892"/>
    </source>
</evidence>
<comment type="caution">
    <text evidence="11">The sequence shown here is derived from an EMBL/GenBank/DDBJ whole genome shotgun (WGS) entry which is preliminary data.</text>
</comment>
<dbReference type="Proteomes" id="UP000657918">
    <property type="component" value="Unassembled WGS sequence"/>
</dbReference>
<dbReference type="InterPro" id="IPR006689">
    <property type="entry name" value="Small_GTPase_ARF/SAR"/>
</dbReference>
<gene>
    <name evidence="11" type="ORF">SADUNF_Sadunf10G0107900</name>
</gene>
<keyword evidence="10" id="KW-0342">GTP-binding</keyword>
<keyword evidence="9" id="KW-0333">Golgi apparatus</keyword>
<proteinExistence type="inferred from homology"/>
<dbReference type="OrthoDB" id="10471650at2759"/>
<evidence type="ECO:0000313" key="11">
    <source>
        <dbReference type="EMBL" id="KAF9674250.1"/>
    </source>
</evidence>
<keyword evidence="12" id="KW-1185">Reference proteome</keyword>
<evidence type="ECO:0000256" key="9">
    <source>
        <dbReference type="ARBA" id="ARBA00023034"/>
    </source>
</evidence>
<keyword evidence="4" id="KW-0813">Transport</keyword>
<evidence type="ECO:0000256" key="1">
    <source>
        <dbReference type="ARBA" id="ARBA00004240"/>
    </source>
</evidence>
<evidence type="ECO:0000256" key="2">
    <source>
        <dbReference type="ARBA" id="ARBA00004555"/>
    </source>
</evidence>
<organism evidence="11 12">
    <name type="scientific">Salix dunnii</name>
    <dbReference type="NCBI Taxonomy" id="1413687"/>
    <lineage>
        <taxon>Eukaryota</taxon>
        <taxon>Viridiplantae</taxon>
        <taxon>Streptophyta</taxon>
        <taxon>Embryophyta</taxon>
        <taxon>Tracheophyta</taxon>
        <taxon>Spermatophyta</taxon>
        <taxon>Magnoliopsida</taxon>
        <taxon>eudicotyledons</taxon>
        <taxon>Gunneridae</taxon>
        <taxon>Pentapetalae</taxon>
        <taxon>rosids</taxon>
        <taxon>fabids</taxon>
        <taxon>Malpighiales</taxon>
        <taxon>Salicaceae</taxon>
        <taxon>Saliceae</taxon>
        <taxon>Salix</taxon>
    </lineage>
</organism>
<dbReference type="PRINTS" id="PR00328">
    <property type="entry name" value="SAR1GTPBP"/>
</dbReference>
<sequence length="87" mass="9933">MDCCFVHKLTSPFPRCKSYPSRESRLTWVYAASEVELHHHPGLTNLTAVKGKIDLDAAKIRPMHVSMRSLARKMGYADGFKWLNQSI</sequence>
<dbReference type="GO" id="GO:0016192">
    <property type="term" value="P:vesicle-mediated transport"/>
    <property type="evidence" value="ECO:0007669"/>
    <property type="project" value="UniProtKB-KW"/>
</dbReference>
<dbReference type="GO" id="GO:0006886">
    <property type="term" value="P:intracellular protein transport"/>
    <property type="evidence" value="ECO:0007669"/>
    <property type="project" value="InterPro"/>
</dbReference>
<dbReference type="PANTHER" id="PTHR45684">
    <property type="entry name" value="RE74312P"/>
    <property type="match status" value="1"/>
</dbReference>
<keyword evidence="8" id="KW-0653">Protein transport</keyword>
<name>A0A835JN76_9ROSI</name>
<evidence type="ECO:0000256" key="4">
    <source>
        <dbReference type="ARBA" id="ARBA00022448"/>
    </source>
</evidence>
<protein>
    <submittedName>
        <fullName evidence="11">Uncharacterized protein</fullName>
    </submittedName>
</protein>
<dbReference type="Gene3D" id="3.40.50.300">
    <property type="entry name" value="P-loop containing nucleotide triphosphate hydrolases"/>
    <property type="match status" value="1"/>
</dbReference>
<evidence type="ECO:0000256" key="8">
    <source>
        <dbReference type="ARBA" id="ARBA00022927"/>
    </source>
</evidence>
<dbReference type="InterPro" id="IPR027417">
    <property type="entry name" value="P-loop_NTPase"/>
</dbReference>
<keyword evidence="5" id="KW-0547">Nucleotide-binding</keyword>
<comment type="similarity">
    <text evidence="3">Belongs to the small GTPase superfamily. SAR1 family.</text>
</comment>
<evidence type="ECO:0000256" key="10">
    <source>
        <dbReference type="ARBA" id="ARBA00023134"/>
    </source>
</evidence>
<evidence type="ECO:0000256" key="5">
    <source>
        <dbReference type="ARBA" id="ARBA00022741"/>
    </source>
</evidence>
<evidence type="ECO:0000256" key="6">
    <source>
        <dbReference type="ARBA" id="ARBA00022824"/>
    </source>
</evidence>
<dbReference type="InterPro" id="IPR006687">
    <property type="entry name" value="Small_GTPase_SAR1"/>
</dbReference>
<dbReference type="GO" id="GO:0005525">
    <property type="term" value="F:GTP binding"/>
    <property type="evidence" value="ECO:0007669"/>
    <property type="project" value="UniProtKB-KW"/>
</dbReference>
<evidence type="ECO:0000313" key="12">
    <source>
        <dbReference type="Proteomes" id="UP000657918"/>
    </source>
</evidence>
<keyword evidence="6" id="KW-0256">Endoplasmic reticulum</keyword>
<dbReference type="GO" id="GO:0005783">
    <property type="term" value="C:endoplasmic reticulum"/>
    <property type="evidence" value="ECO:0007669"/>
    <property type="project" value="UniProtKB-SubCell"/>
</dbReference>
<dbReference type="EMBL" id="JADGMS010000010">
    <property type="protein sequence ID" value="KAF9674250.1"/>
    <property type="molecule type" value="Genomic_DNA"/>
</dbReference>
<reference evidence="11 12" key="1">
    <citation type="submission" date="2020-10" db="EMBL/GenBank/DDBJ databases">
        <title>Plant Genome Project.</title>
        <authorList>
            <person name="Zhang R.-G."/>
        </authorList>
    </citation>
    <scope>NUCLEOTIDE SEQUENCE [LARGE SCALE GENOMIC DNA]</scope>
    <source>
        <strain evidence="11">FAFU-HL-1</strain>
        <tissue evidence="11">Leaf</tissue>
    </source>
</reference>
<evidence type="ECO:0000256" key="3">
    <source>
        <dbReference type="ARBA" id="ARBA00007507"/>
    </source>
</evidence>